<dbReference type="Proteomes" id="UP000503462">
    <property type="component" value="Chromosome 1"/>
</dbReference>
<proteinExistence type="predicted"/>
<dbReference type="AlphaFoldDB" id="A0A6H0XJH6"/>
<protein>
    <recommendedName>
        <fullName evidence="3">F-box domain-containing protein</fullName>
    </recommendedName>
</protein>
<dbReference type="EMBL" id="CP051139">
    <property type="protein sequence ID" value="QIW94882.1"/>
    <property type="molecule type" value="Genomic_DNA"/>
</dbReference>
<accession>A0A6H0XJH6</accession>
<gene>
    <name evidence="1" type="ORF">AMS68_000400</name>
</gene>
<sequence>MDSLSFELLVLVTEHLDHRAHLNFSLINRRCRSAALPRILSTITIAFDTSQELDASVSQLTSVLASTANHNHVRHLKVIGADLQIYYDPEYEGLFARPPEYWSYARPSYRLPELWISETQWQPLGSLVEGLPMLKDVTWATREQIPLRILRHLHTMVPRCRLHMRSFHLQSLSQSGDEILKISSHDLELATSPCLYSLVRYQEFDGHNDHNEQAIYEMLAGGAPNLKEVFYQWFEGGQYLAKSLASRKPRQAWQPGTIEPSADSVGRLESLAFKVRGYGIMRMHNIRTDLSALRSLELFQYLSRENFDWLLGKSREFSGLQQLTIGWQRRHFDVSFFLALPALRSLCLYDLYDVEAMCTIIEHSSQCLRVLQLKSNFYNPKLFSTILDNCPYLEELGLNISRDAGSLEEVATYRSFGKLPALRTVALQLHTRHDFSEYRYLEPGQHQNLDLSDRHSKLRGILVDLAVDEALARSIFNAIASAKEAKDSPLESLELSVHVPKYEVDEVTRFLEFVGRSWRCTRLFDGSKDAYSCSVELLDPREAGTRESIVEEEWLIGLMENEDAPAVHDVWPKSRDIAVEDAWHSFPLSGGSCPTRE</sequence>
<dbReference type="InterPro" id="IPR032675">
    <property type="entry name" value="LRR_dom_sf"/>
</dbReference>
<evidence type="ECO:0008006" key="3">
    <source>
        <dbReference type="Google" id="ProtNLM"/>
    </source>
</evidence>
<organism evidence="1 2">
    <name type="scientific">Peltaster fructicola</name>
    <dbReference type="NCBI Taxonomy" id="286661"/>
    <lineage>
        <taxon>Eukaryota</taxon>
        <taxon>Fungi</taxon>
        <taxon>Dikarya</taxon>
        <taxon>Ascomycota</taxon>
        <taxon>Pezizomycotina</taxon>
        <taxon>Dothideomycetes</taxon>
        <taxon>Dothideomycetes incertae sedis</taxon>
        <taxon>Peltaster</taxon>
    </lineage>
</organism>
<reference evidence="1 2" key="1">
    <citation type="journal article" date="2016" name="Sci. Rep.">
        <title>Peltaster fructicola genome reveals evolution from an invasive phytopathogen to an ectophytic parasite.</title>
        <authorList>
            <person name="Xu C."/>
            <person name="Chen H."/>
            <person name="Gleason M.L."/>
            <person name="Xu J.R."/>
            <person name="Liu H."/>
            <person name="Zhang R."/>
            <person name="Sun G."/>
        </authorList>
    </citation>
    <scope>NUCLEOTIDE SEQUENCE [LARGE SCALE GENOMIC DNA]</scope>
    <source>
        <strain evidence="1 2">LNHT1506</strain>
    </source>
</reference>
<dbReference type="SUPFAM" id="SSF52047">
    <property type="entry name" value="RNI-like"/>
    <property type="match status" value="1"/>
</dbReference>
<name>A0A6H0XJH6_9PEZI</name>
<dbReference type="Gene3D" id="3.80.10.10">
    <property type="entry name" value="Ribonuclease Inhibitor"/>
    <property type="match status" value="1"/>
</dbReference>
<keyword evidence="2" id="KW-1185">Reference proteome</keyword>
<evidence type="ECO:0000313" key="2">
    <source>
        <dbReference type="Proteomes" id="UP000503462"/>
    </source>
</evidence>
<dbReference type="OrthoDB" id="3945550at2759"/>
<evidence type="ECO:0000313" key="1">
    <source>
        <dbReference type="EMBL" id="QIW94882.1"/>
    </source>
</evidence>